<feature type="domain" description="DUF7721" evidence="2">
    <location>
        <begin position="59"/>
        <end position="141"/>
    </location>
</feature>
<feature type="region of interest" description="Disordered" evidence="1">
    <location>
        <begin position="135"/>
        <end position="154"/>
    </location>
</feature>
<feature type="region of interest" description="Disordered" evidence="1">
    <location>
        <begin position="1"/>
        <end position="126"/>
    </location>
</feature>
<dbReference type="InterPro" id="IPR056138">
    <property type="entry name" value="DUF7721"/>
</dbReference>
<name>A0ABR0SLT0_9HYPO</name>
<dbReference type="PANTHER" id="PTHR39477">
    <property type="entry name" value="CHROMOSOME 8, WHOLE GENOME SHOTGUN SEQUENCE"/>
    <property type="match status" value="1"/>
</dbReference>
<evidence type="ECO:0000313" key="4">
    <source>
        <dbReference type="Proteomes" id="UP001338125"/>
    </source>
</evidence>
<proteinExistence type="predicted"/>
<feature type="compositionally biased region" description="Basic and acidic residues" evidence="1">
    <location>
        <begin position="60"/>
        <end position="69"/>
    </location>
</feature>
<feature type="compositionally biased region" description="Low complexity" evidence="1">
    <location>
        <begin position="17"/>
        <end position="33"/>
    </location>
</feature>
<evidence type="ECO:0000313" key="3">
    <source>
        <dbReference type="EMBL" id="KAK5992676.1"/>
    </source>
</evidence>
<reference evidence="3 4" key="1">
    <citation type="submission" date="2024-01" db="EMBL/GenBank/DDBJ databases">
        <title>Complete genome of Cladobotryum mycophilum ATHUM6906.</title>
        <authorList>
            <person name="Christinaki A.C."/>
            <person name="Myridakis A.I."/>
            <person name="Kouvelis V.N."/>
        </authorList>
    </citation>
    <scope>NUCLEOTIDE SEQUENCE [LARGE SCALE GENOMIC DNA]</scope>
    <source>
        <strain evidence="3 4">ATHUM6906</strain>
    </source>
</reference>
<dbReference type="Pfam" id="PF24845">
    <property type="entry name" value="DUF7721"/>
    <property type="match status" value="1"/>
</dbReference>
<dbReference type="PANTHER" id="PTHR39477:SF1">
    <property type="entry name" value="BETA-FLANKING PROTEIN"/>
    <property type="match status" value="1"/>
</dbReference>
<comment type="caution">
    <text evidence="3">The sequence shown here is derived from an EMBL/GenBank/DDBJ whole genome shotgun (WGS) entry which is preliminary data.</text>
</comment>
<evidence type="ECO:0000256" key="1">
    <source>
        <dbReference type="SAM" id="MobiDB-lite"/>
    </source>
</evidence>
<keyword evidence="4" id="KW-1185">Reference proteome</keyword>
<dbReference type="EMBL" id="JAVFKD010000012">
    <property type="protein sequence ID" value="KAK5992676.1"/>
    <property type="molecule type" value="Genomic_DNA"/>
</dbReference>
<accession>A0ABR0SLT0</accession>
<organism evidence="3 4">
    <name type="scientific">Cladobotryum mycophilum</name>
    <dbReference type="NCBI Taxonomy" id="491253"/>
    <lineage>
        <taxon>Eukaryota</taxon>
        <taxon>Fungi</taxon>
        <taxon>Dikarya</taxon>
        <taxon>Ascomycota</taxon>
        <taxon>Pezizomycotina</taxon>
        <taxon>Sordariomycetes</taxon>
        <taxon>Hypocreomycetidae</taxon>
        <taxon>Hypocreales</taxon>
        <taxon>Hypocreaceae</taxon>
        <taxon>Cladobotryum</taxon>
    </lineage>
</organism>
<sequence length="216" mass="22976">MDSFINAGKKFLDENLQQQGQQGQQQQQHHQGQNPLPGGNKAFGGNYPAGGGVPQDDDDFRNAHEEAARHAGSSGNADFFSSIISSISSKKGRLAEEDIDEQDAIRKHQQAYGDSDHQSDDRGLGAAAALQALKKFTSGGSETQKPQPQSQSAFLALAMSEASKLFDDKASQGKVQSGSSKESAVQQAGELAMKMYFKSQGQKQGGLAGLASQFIK</sequence>
<feature type="compositionally biased region" description="Polar residues" evidence="1">
    <location>
        <begin position="138"/>
        <end position="153"/>
    </location>
</feature>
<gene>
    <name evidence="3" type="ORF">PT974_06091</name>
</gene>
<evidence type="ECO:0000259" key="2">
    <source>
        <dbReference type="Pfam" id="PF24845"/>
    </source>
</evidence>
<feature type="compositionally biased region" description="Basic and acidic residues" evidence="1">
    <location>
        <begin position="114"/>
        <end position="123"/>
    </location>
</feature>
<protein>
    <recommendedName>
        <fullName evidence="2">DUF7721 domain-containing protein</fullName>
    </recommendedName>
</protein>
<dbReference type="Proteomes" id="UP001338125">
    <property type="component" value="Unassembled WGS sequence"/>
</dbReference>